<gene>
    <name evidence="1" type="ORF">EOE66_09150</name>
</gene>
<dbReference type="Proteomes" id="UP000285575">
    <property type="component" value="Unassembled WGS sequence"/>
</dbReference>
<protein>
    <submittedName>
        <fullName evidence="1">FAD-dependent oxidoreductase</fullName>
    </submittedName>
</protein>
<reference evidence="1 2" key="1">
    <citation type="submission" date="2019-01" db="EMBL/GenBank/DDBJ databases">
        <authorList>
            <person name="Chen W.-M."/>
        </authorList>
    </citation>
    <scope>NUCLEOTIDE SEQUENCE [LARGE SCALE GENOMIC DNA]</scope>
    <source>
        <strain evidence="1 2">KYPY4</strain>
    </source>
</reference>
<sequence>MVAAAWPGLAGVRGQPALGPQLRDRLAHGADGVARRGAFVRMSSIASQPLFVVCGASLGGVAAAWRLCESGRRVLLAAEHDWLGGQLTAQAVPPDEHALIELGGATASYRRFREALRDHYRADPAFIDRAELTEGCNPGDGWVSRLCVEPRVAAELLEAWLAPHVQAGRLRIARGVVPVQARREGRRILSLTLRNRHGQDEEVHGRWFFDATDTGELLRHAGLRYRLGKEAADSFGEADAPPLANPLDQQPVTAVMALRLMPRATAVQQPARPPEDYAHWRQAHLPGYGHALFSLQMPGAGPGQVASLPLFGTGQTLDWWRYRRIVARSQWRVPRHEVSLVNWAQNDFAQHPLLDGPLPEHEVAAAARRLSLCLLHWLRTEAPRADGGRGHPELVPASDMLGTPDGLAQQVYVRESRRIVGLSTLTQCDIIAAGADSLPLNRSDSVGTVWYPMDIHPTCVSGRGANARVRPFTLPLGSFIAADCDNLLPACKNLSVTHLVSACTRVHPAEWLAGEVAALLAHEADTRQFALAQLHASAAELRSLQTALVAAGVPIRWTDEEAARAAAIVGHHAEPSMP</sequence>
<dbReference type="GO" id="GO:0009435">
    <property type="term" value="P:NAD+ biosynthetic process"/>
    <property type="evidence" value="ECO:0007669"/>
    <property type="project" value="InterPro"/>
</dbReference>
<comment type="caution">
    <text evidence="1">The sequence shown here is derived from an EMBL/GenBank/DDBJ whole genome shotgun (WGS) entry which is preliminary data.</text>
</comment>
<keyword evidence="2" id="KW-1185">Reference proteome</keyword>
<dbReference type="EMBL" id="SACR01000003">
    <property type="protein sequence ID" value="RVU46030.1"/>
    <property type="molecule type" value="Genomic_DNA"/>
</dbReference>
<dbReference type="PANTHER" id="PTHR42716:SF1">
    <property type="entry name" value="SLL0471 PROTEIN"/>
    <property type="match status" value="1"/>
</dbReference>
<organism evidence="1 2">
    <name type="scientific">Rubrivivax rivuli</name>
    <dbReference type="NCBI Taxonomy" id="1862385"/>
    <lineage>
        <taxon>Bacteria</taxon>
        <taxon>Pseudomonadati</taxon>
        <taxon>Pseudomonadota</taxon>
        <taxon>Betaproteobacteria</taxon>
        <taxon>Burkholderiales</taxon>
        <taxon>Sphaerotilaceae</taxon>
        <taxon>Rubrivivax</taxon>
    </lineage>
</organism>
<dbReference type="SUPFAM" id="SSF51905">
    <property type="entry name" value="FAD/NAD(P)-binding domain"/>
    <property type="match status" value="1"/>
</dbReference>
<proteinExistence type="predicted"/>
<evidence type="ECO:0000313" key="1">
    <source>
        <dbReference type="EMBL" id="RVU46030.1"/>
    </source>
</evidence>
<name>A0A437RGZ0_9BURK</name>
<dbReference type="PANTHER" id="PTHR42716">
    <property type="entry name" value="L-ASPARTATE OXIDASE"/>
    <property type="match status" value="1"/>
</dbReference>
<accession>A0A437RGZ0</accession>
<dbReference type="OrthoDB" id="615715at2"/>
<dbReference type="InterPro" id="IPR005288">
    <property type="entry name" value="NadB"/>
</dbReference>
<dbReference type="GO" id="GO:0008734">
    <property type="term" value="F:L-aspartate oxidase activity"/>
    <property type="evidence" value="ECO:0007669"/>
    <property type="project" value="InterPro"/>
</dbReference>
<dbReference type="InterPro" id="IPR036188">
    <property type="entry name" value="FAD/NAD-bd_sf"/>
</dbReference>
<dbReference type="Pfam" id="PF12831">
    <property type="entry name" value="FAD_oxidored"/>
    <property type="match status" value="1"/>
</dbReference>
<dbReference type="AlphaFoldDB" id="A0A437RGZ0"/>
<evidence type="ECO:0000313" key="2">
    <source>
        <dbReference type="Proteomes" id="UP000285575"/>
    </source>
</evidence>
<dbReference type="Gene3D" id="3.50.50.60">
    <property type="entry name" value="FAD/NAD(P)-binding domain"/>
    <property type="match status" value="1"/>
</dbReference>